<evidence type="ECO:0000259" key="6">
    <source>
        <dbReference type="PROSITE" id="PS51011"/>
    </source>
</evidence>
<evidence type="ECO:0000256" key="4">
    <source>
        <dbReference type="ARBA" id="ARBA00023242"/>
    </source>
</evidence>
<evidence type="ECO:0000256" key="5">
    <source>
        <dbReference type="SAM" id="MobiDB-lite"/>
    </source>
</evidence>
<feature type="region of interest" description="Disordered" evidence="5">
    <location>
        <begin position="923"/>
        <end position="943"/>
    </location>
</feature>
<accession>A0A0D2FHA8</accession>
<dbReference type="InterPro" id="IPR001606">
    <property type="entry name" value="ARID_dom"/>
</dbReference>
<dbReference type="SUPFAM" id="SSF46774">
    <property type="entry name" value="ARID-like"/>
    <property type="match status" value="1"/>
</dbReference>
<dbReference type="PROSITE" id="PS51011">
    <property type="entry name" value="ARID"/>
    <property type="match status" value="1"/>
</dbReference>
<keyword evidence="4" id="KW-0539">Nucleus</keyword>
<dbReference type="GO" id="GO:0016586">
    <property type="term" value="C:RSC-type complex"/>
    <property type="evidence" value="ECO:0007669"/>
    <property type="project" value="TreeGrafter"/>
</dbReference>
<feature type="region of interest" description="Disordered" evidence="5">
    <location>
        <begin position="153"/>
        <end position="218"/>
    </location>
</feature>
<evidence type="ECO:0000259" key="7">
    <source>
        <dbReference type="PROSITE" id="PS51526"/>
    </source>
</evidence>
<dbReference type="STRING" id="348802.A0A0D2FHA8"/>
<dbReference type="AlphaFoldDB" id="A0A0D2FHA8"/>
<evidence type="ECO:0000256" key="2">
    <source>
        <dbReference type="ARBA" id="ARBA00023015"/>
    </source>
</evidence>
<keyword evidence="9" id="KW-1185">Reference proteome</keyword>
<keyword evidence="2" id="KW-0805">Transcription regulation</keyword>
<evidence type="ECO:0000256" key="3">
    <source>
        <dbReference type="ARBA" id="ARBA00023163"/>
    </source>
</evidence>
<evidence type="ECO:0000313" key="8">
    <source>
        <dbReference type="EMBL" id="KIW59499.1"/>
    </source>
</evidence>
<dbReference type="GeneID" id="25325852"/>
<dbReference type="EMBL" id="KN847318">
    <property type="protein sequence ID" value="KIW59499.1"/>
    <property type="molecule type" value="Genomic_DNA"/>
</dbReference>
<dbReference type="SMART" id="SM01014">
    <property type="entry name" value="ARID"/>
    <property type="match status" value="1"/>
</dbReference>
<dbReference type="SMART" id="SM00501">
    <property type="entry name" value="BRIGHT"/>
    <property type="match status" value="1"/>
</dbReference>
<dbReference type="Pfam" id="PF01388">
    <property type="entry name" value="ARID"/>
    <property type="match status" value="1"/>
</dbReference>
<dbReference type="RefSeq" id="XP_013320083.1">
    <property type="nucleotide sequence ID" value="XM_013464629.1"/>
</dbReference>
<protein>
    <recommendedName>
        <fullName evidence="10">ARID domain-containing protein</fullName>
    </recommendedName>
</protein>
<dbReference type="InterPro" id="IPR052406">
    <property type="entry name" value="Chromatin_Remodeling_Comp"/>
</dbReference>
<dbReference type="PROSITE" id="PS51526">
    <property type="entry name" value="RFX_DBD"/>
    <property type="match status" value="1"/>
</dbReference>
<sequence length="943" mass="108132">MAPPPQRIIEDEEEFLNDVAAFHEKRGTNFDRDGKVSGRPISLHKLYKLVLARGGYDALSAERMQWRTLVREFGFGKNHEGVMTFQLKTVYYKNLAAYEIATYWGEEPPPKEILEDRSAKGGNLRTRTLENYAPASSQANEPATAALDGNFDSADEEQVTPKQEKTESEEPGSASRYPMRQLRQDPKRTQMYQPETQPARTRNIRATDSPSAPPVQQQVYQNTASDPYNPTFDWFNNYKPSLSRPLTLQQVKTPGNDPEFHTNKAKQKLQKELEKDPRKLREAARKFELLPGLDEKDSRKVVPTGLNGPNIYQRCLYGLRSGIPEEEEFALHHLVKVSCERGDKYKFEGFPYLAESLLEKALQITELVYGVKWDVTYDEDDEGLPLNTLNAAFGTKNLLERIQLTSTNVVDENVEDTDTSRKLDRLKETILVLRNMVTLADNAIFLSRFPLFKDCLTIAITLPDQPRLTEFKLSALEVLEHVTRYWALVPKDPLYLSLIPYMESSDRATLISAIRAINNIGIDTPEIHRLTDIPIATVNQLFNFTLLDDDLLMETTLDFLYEYTAMPENNTELLTKIPWLLPRMVGRLTSLLLHESITREESIIARQPAKTSPLPCPVPTIANELYVELLRYHEPERSSRWLRCCFEESPNDDITQIAIWQAYQQRFVQHNPIPAADFIKNVSTTFSTAQAQVINSPVQARFIIKGIKPRRVLVDVHGRPYYKCLWHITHPEQGDQASRLTQKYLCSTWYSSREKLLAHLISDHMGIQRTVEGQFAEKDLPNHRICRWHQCKHRSPFATGREVTLHLSVHIPATPEAMSKLLHEVAFDGREPEPTTIKHHIHYTAFDTEVHPPQPCGIAWMSVMILRNLARYANKHGQPFEKDGVKLIEQLFGSHKYALFKNLASNKTLGNYISDLMQLLDKAENEEKRGTKREREEDGETTA</sequence>
<dbReference type="HOGENOM" id="CLU_008152_1_0_1"/>
<organism evidence="8 9">
    <name type="scientific">Exophiala xenobiotica</name>
    <dbReference type="NCBI Taxonomy" id="348802"/>
    <lineage>
        <taxon>Eukaryota</taxon>
        <taxon>Fungi</taxon>
        <taxon>Dikarya</taxon>
        <taxon>Ascomycota</taxon>
        <taxon>Pezizomycotina</taxon>
        <taxon>Eurotiomycetes</taxon>
        <taxon>Chaetothyriomycetidae</taxon>
        <taxon>Chaetothyriales</taxon>
        <taxon>Herpotrichiellaceae</taxon>
        <taxon>Exophiala</taxon>
    </lineage>
</organism>
<keyword evidence="1" id="KW-0156">Chromatin regulator</keyword>
<evidence type="ECO:0000256" key="1">
    <source>
        <dbReference type="ARBA" id="ARBA00022853"/>
    </source>
</evidence>
<dbReference type="GO" id="GO:0006325">
    <property type="term" value="P:chromatin organization"/>
    <property type="evidence" value="ECO:0007669"/>
    <property type="project" value="UniProtKB-KW"/>
</dbReference>
<feature type="compositionally biased region" description="Polar residues" evidence="5">
    <location>
        <begin position="190"/>
        <end position="218"/>
    </location>
</feature>
<dbReference type="CDD" id="cd16100">
    <property type="entry name" value="ARID"/>
    <property type="match status" value="1"/>
</dbReference>
<feature type="domain" description="ARID" evidence="6">
    <location>
        <begin position="9"/>
        <end position="103"/>
    </location>
</feature>
<dbReference type="PANTHER" id="PTHR22970">
    <property type="entry name" value="AT-RICH INTERACTIVE DOMAIN-CONTAINING PROTEIN 2"/>
    <property type="match status" value="1"/>
</dbReference>
<dbReference type="PANTHER" id="PTHR22970:SF14">
    <property type="entry name" value="AT-RICH INTERACTIVE DOMAIN-CONTAINING PROTEIN 2"/>
    <property type="match status" value="1"/>
</dbReference>
<evidence type="ECO:0000313" key="9">
    <source>
        <dbReference type="Proteomes" id="UP000054342"/>
    </source>
</evidence>
<gene>
    <name evidence="8" type="ORF">PV05_03944</name>
</gene>
<dbReference type="GO" id="GO:0003677">
    <property type="term" value="F:DNA binding"/>
    <property type="evidence" value="ECO:0007669"/>
    <property type="project" value="InterPro"/>
</dbReference>
<dbReference type="Gene3D" id="1.10.150.60">
    <property type="entry name" value="ARID DNA-binding domain"/>
    <property type="match status" value="1"/>
</dbReference>
<name>A0A0D2FHA8_9EURO</name>
<evidence type="ECO:0008006" key="10">
    <source>
        <dbReference type="Google" id="ProtNLM"/>
    </source>
</evidence>
<proteinExistence type="predicted"/>
<dbReference type="InterPro" id="IPR036431">
    <property type="entry name" value="ARID_dom_sf"/>
</dbReference>
<reference evidence="8 9" key="1">
    <citation type="submission" date="2015-01" db="EMBL/GenBank/DDBJ databases">
        <title>The Genome Sequence of Exophiala xenobiotica CBS118157.</title>
        <authorList>
            <consortium name="The Broad Institute Genomics Platform"/>
            <person name="Cuomo C."/>
            <person name="de Hoog S."/>
            <person name="Gorbushina A."/>
            <person name="Stielow B."/>
            <person name="Teixiera M."/>
            <person name="Abouelleil A."/>
            <person name="Chapman S.B."/>
            <person name="Priest M."/>
            <person name="Young S.K."/>
            <person name="Wortman J."/>
            <person name="Nusbaum C."/>
            <person name="Birren B."/>
        </authorList>
    </citation>
    <scope>NUCLEOTIDE SEQUENCE [LARGE SCALE GENOMIC DNA]</scope>
    <source>
        <strain evidence="8 9">CBS 118157</strain>
    </source>
</reference>
<dbReference type="Proteomes" id="UP000054342">
    <property type="component" value="Unassembled WGS sequence"/>
</dbReference>
<dbReference type="OrthoDB" id="338531at2759"/>
<keyword evidence="3" id="KW-0804">Transcription</keyword>
<feature type="domain" description="RFX-type winged-helix" evidence="7">
    <location>
        <begin position="638"/>
        <end position="711"/>
    </location>
</feature>
<dbReference type="InterPro" id="IPR003150">
    <property type="entry name" value="DNA-bd_RFX"/>
</dbReference>
<dbReference type="GO" id="GO:0006355">
    <property type="term" value="P:regulation of DNA-templated transcription"/>
    <property type="evidence" value="ECO:0007669"/>
    <property type="project" value="InterPro"/>
</dbReference>
<feature type="compositionally biased region" description="Basic and acidic residues" evidence="5">
    <location>
        <begin position="923"/>
        <end position="936"/>
    </location>
</feature>